<reference evidence="3" key="1">
    <citation type="submission" date="2022-06" db="EMBL/GenBank/DDBJ databases">
        <title>Isolation, identification and characterization of iprodione-degrading strains in Lhasa, Tibet.</title>
        <authorList>
            <person name="Pan H."/>
        </authorList>
    </citation>
    <scope>NUCLEOTIDE SEQUENCE</scope>
    <source>
        <strain evidence="3">Y-23</strain>
    </source>
</reference>
<feature type="domain" description="Methyltransferase" evidence="2">
    <location>
        <begin position="48"/>
        <end position="143"/>
    </location>
</feature>
<name>A0AAE9S1K7_9GAMM</name>
<dbReference type="RefSeq" id="WP_252223284.1">
    <property type="nucleotide sequence ID" value="NZ_CP098732.1"/>
</dbReference>
<dbReference type="AlphaFoldDB" id="A0AAE9S1K7"/>
<dbReference type="InterPro" id="IPR029063">
    <property type="entry name" value="SAM-dependent_MTases_sf"/>
</dbReference>
<organism evidence="3 4">
    <name type="scientific">Acinetobacter tibetensis</name>
    <dbReference type="NCBI Taxonomy" id="2943497"/>
    <lineage>
        <taxon>Bacteria</taxon>
        <taxon>Pseudomonadati</taxon>
        <taxon>Pseudomonadota</taxon>
        <taxon>Gammaproteobacteria</taxon>
        <taxon>Moraxellales</taxon>
        <taxon>Moraxellaceae</taxon>
        <taxon>Acinetobacter</taxon>
    </lineage>
</organism>
<dbReference type="GO" id="GO:0032259">
    <property type="term" value="P:methylation"/>
    <property type="evidence" value="ECO:0007669"/>
    <property type="project" value="UniProtKB-KW"/>
</dbReference>
<dbReference type="Gene3D" id="3.40.50.150">
    <property type="entry name" value="Vaccinia Virus protein VP39"/>
    <property type="match status" value="1"/>
</dbReference>
<dbReference type="PANTHER" id="PTHR43861">
    <property type="entry name" value="TRANS-ACONITATE 2-METHYLTRANSFERASE-RELATED"/>
    <property type="match status" value="1"/>
</dbReference>
<evidence type="ECO:0000313" key="3">
    <source>
        <dbReference type="EMBL" id="USE84503.1"/>
    </source>
</evidence>
<dbReference type="InterPro" id="IPR041698">
    <property type="entry name" value="Methyltransf_25"/>
</dbReference>
<gene>
    <name evidence="3" type="ORF">M5E07_06855</name>
</gene>
<keyword evidence="1" id="KW-0808">Transferase</keyword>
<evidence type="ECO:0000256" key="1">
    <source>
        <dbReference type="ARBA" id="ARBA00022679"/>
    </source>
</evidence>
<dbReference type="KEGG" id="atz:M5E07_06855"/>
<keyword evidence="4" id="KW-1185">Reference proteome</keyword>
<dbReference type="Pfam" id="PF13649">
    <property type="entry name" value="Methyltransf_25"/>
    <property type="match status" value="1"/>
</dbReference>
<evidence type="ECO:0000259" key="2">
    <source>
        <dbReference type="Pfam" id="PF13649"/>
    </source>
</evidence>
<keyword evidence="3" id="KW-0489">Methyltransferase</keyword>
<dbReference type="PANTHER" id="PTHR43861:SF3">
    <property type="entry name" value="PUTATIVE (AFU_ORTHOLOGUE AFUA_2G14390)-RELATED"/>
    <property type="match status" value="1"/>
</dbReference>
<proteinExistence type="predicted"/>
<evidence type="ECO:0000313" key="4">
    <source>
        <dbReference type="Proteomes" id="UP001056716"/>
    </source>
</evidence>
<dbReference type="GO" id="GO:0008168">
    <property type="term" value="F:methyltransferase activity"/>
    <property type="evidence" value="ECO:0007669"/>
    <property type="project" value="UniProtKB-KW"/>
</dbReference>
<dbReference type="EMBL" id="CP098732">
    <property type="protein sequence ID" value="USE84503.1"/>
    <property type="molecule type" value="Genomic_DNA"/>
</dbReference>
<sequence>MPNNSDTPITNEWDARYAEQDHLYGRDANVFIQQIAQKIDILGNTLGLAEGEGRNLLYLADLAKQQQRPFRAELWDYAQVALDKAQRHAVELRIALHTHKVDLTQANWQENQYDNIICVFGHFNAITRQQMLQGVRNSLVDGGWFIGEVYSTEQLAYQTGGPRVKAMLYDPIEFLNHFQHDHIQHFFVGEVERFEGQLHHGLSHVIQFAIQIRKSDVSQ</sequence>
<protein>
    <submittedName>
        <fullName evidence="3">Class I SAM-dependent methyltransferase</fullName>
    </submittedName>
</protein>
<dbReference type="Proteomes" id="UP001056716">
    <property type="component" value="Chromosome"/>
</dbReference>
<dbReference type="SUPFAM" id="SSF53335">
    <property type="entry name" value="S-adenosyl-L-methionine-dependent methyltransferases"/>
    <property type="match status" value="1"/>
</dbReference>
<accession>A0AAE9S1K7</accession>